<feature type="domain" description="HTH tetR-type" evidence="3">
    <location>
        <begin position="17"/>
        <end position="77"/>
    </location>
</feature>
<dbReference type="SUPFAM" id="SSF46689">
    <property type="entry name" value="Homeodomain-like"/>
    <property type="match status" value="1"/>
</dbReference>
<evidence type="ECO:0000256" key="2">
    <source>
        <dbReference type="PROSITE-ProRule" id="PRU00335"/>
    </source>
</evidence>
<dbReference type="InterPro" id="IPR001647">
    <property type="entry name" value="HTH_TetR"/>
</dbReference>
<dbReference type="GO" id="GO:0003677">
    <property type="term" value="F:DNA binding"/>
    <property type="evidence" value="ECO:0007669"/>
    <property type="project" value="UniProtKB-UniRule"/>
</dbReference>
<dbReference type="KEGG" id="sscu:CEP64_10910"/>
<protein>
    <submittedName>
        <fullName evidence="4">TetR/AcrR family transcriptional regulator</fullName>
    </submittedName>
</protein>
<dbReference type="PANTHER" id="PTHR43479">
    <property type="entry name" value="ACREF/ENVCD OPERON REPRESSOR-RELATED"/>
    <property type="match status" value="1"/>
</dbReference>
<reference evidence="5" key="1">
    <citation type="submission" date="2017-06" db="EMBL/GenBank/DDBJ databases">
        <title>FDA dAtabase for Regulatory Grade micrObial Sequences (FDA-ARGOS): Supporting development and validation of Infectious Disease Dx tests.</title>
        <authorList>
            <person name="Goldberg B."/>
            <person name="Campos J."/>
            <person name="Tallon L."/>
            <person name="Sadzewicz L."/>
            <person name="Sengamalay N."/>
            <person name="Ott S."/>
            <person name="Godinez A."/>
            <person name="Nagaraj S."/>
            <person name="Vavikolanu K."/>
            <person name="Nadendla S."/>
            <person name="George J."/>
            <person name="Geyer C."/>
            <person name="Sichtig H."/>
        </authorList>
    </citation>
    <scope>NUCLEOTIDE SEQUENCE [LARGE SCALE GENOMIC DNA]</scope>
    <source>
        <strain evidence="5">FDAARGOS_285</strain>
    </source>
</reference>
<organism evidence="4 5">
    <name type="scientific">Mammaliicoccus sciuri</name>
    <name type="common">Staphylococcus sciuri</name>
    <dbReference type="NCBI Taxonomy" id="1296"/>
    <lineage>
        <taxon>Bacteria</taxon>
        <taxon>Bacillati</taxon>
        <taxon>Bacillota</taxon>
        <taxon>Bacilli</taxon>
        <taxon>Bacillales</taxon>
        <taxon>Staphylococcaceae</taxon>
        <taxon>Mammaliicoccus</taxon>
    </lineage>
</organism>
<dbReference type="Proteomes" id="UP000197058">
    <property type="component" value="Chromosome"/>
</dbReference>
<evidence type="ECO:0000256" key="1">
    <source>
        <dbReference type="ARBA" id="ARBA00023125"/>
    </source>
</evidence>
<dbReference type="Pfam" id="PF00440">
    <property type="entry name" value="TetR_N"/>
    <property type="match status" value="1"/>
</dbReference>
<dbReference type="PRINTS" id="PR00455">
    <property type="entry name" value="HTHTETR"/>
</dbReference>
<dbReference type="InterPro" id="IPR050624">
    <property type="entry name" value="HTH-type_Tx_Regulator"/>
</dbReference>
<evidence type="ECO:0000313" key="5">
    <source>
        <dbReference type="Proteomes" id="UP000197058"/>
    </source>
</evidence>
<dbReference type="AlphaFoldDB" id="A0AAI8DKD4"/>
<evidence type="ECO:0000259" key="3">
    <source>
        <dbReference type="PROSITE" id="PS50977"/>
    </source>
</evidence>
<dbReference type="InterPro" id="IPR036271">
    <property type="entry name" value="Tet_transcr_reg_TetR-rel_C_sf"/>
</dbReference>
<dbReference type="InterPro" id="IPR023772">
    <property type="entry name" value="DNA-bd_HTH_TetR-type_CS"/>
</dbReference>
<dbReference type="Gene3D" id="1.10.357.10">
    <property type="entry name" value="Tetracycline Repressor, domain 2"/>
    <property type="match status" value="1"/>
</dbReference>
<name>A0AAI8DKD4_MAMSC</name>
<proteinExistence type="predicted"/>
<feature type="DNA-binding region" description="H-T-H motif" evidence="2">
    <location>
        <begin position="40"/>
        <end position="59"/>
    </location>
</feature>
<dbReference type="SUPFAM" id="SSF48498">
    <property type="entry name" value="Tetracyclin repressor-like, C-terminal domain"/>
    <property type="match status" value="1"/>
</dbReference>
<dbReference type="Gene3D" id="1.10.10.60">
    <property type="entry name" value="Homeodomain-like"/>
    <property type="match status" value="1"/>
</dbReference>
<gene>
    <name evidence="4" type="ORF">CEP64_10910</name>
</gene>
<dbReference type="PROSITE" id="PS50977">
    <property type="entry name" value="HTH_TETR_2"/>
    <property type="match status" value="1"/>
</dbReference>
<dbReference type="PANTHER" id="PTHR43479:SF11">
    <property type="entry name" value="ACREF_ENVCD OPERON REPRESSOR-RELATED"/>
    <property type="match status" value="1"/>
</dbReference>
<dbReference type="InterPro" id="IPR009057">
    <property type="entry name" value="Homeodomain-like_sf"/>
</dbReference>
<dbReference type="EMBL" id="CP022046">
    <property type="protein sequence ID" value="ASE35088.1"/>
    <property type="molecule type" value="Genomic_DNA"/>
</dbReference>
<accession>A0AAI8DKD4</accession>
<dbReference type="PROSITE" id="PS01081">
    <property type="entry name" value="HTH_TETR_1"/>
    <property type="match status" value="1"/>
</dbReference>
<evidence type="ECO:0000313" key="4">
    <source>
        <dbReference type="EMBL" id="ASE35088.1"/>
    </source>
</evidence>
<keyword evidence="1 2" id="KW-0238">DNA-binding</keyword>
<sequence>MFWKVYMMNDAFYNLNEEKRQKIINSGLMEFSNYGYQQSSTNRIVENAGIGKGMLFYYFINKKGLFKFLVDYSLDFIEEYYFKQIDTSEKDVFNRLVKQAKIKSNLMTIHPHMSKFLTKIVLEESEHHYISEEHDQHIKQLQSKVQNALFEDLDKDLFKNNLNVEMSINIIKYSIDGLAESMKTRITHQMIEQNDYQRFYDEFDLYIKEMRKIFYKDRD</sequence>